<keyword evidence="3" id="KW-1185">Reference proteome</keyword>
<dbReference type="InterPro" id="IPR051415">
    <property type="entry name" value="LAAT-1"/>
</dbReference>
<dbReference type="PANTHER" id="PTHR16201:SF42">
    <property type="entry name" value="SOLUTE CARRIER FAMILY 66 MEMBER 1 LIKE"/>
    <property type="match status" value="1"/>
</dbReference>
<comment type="caution">
    <text evidence="2">The sequence shown here is derived from an EMBL/GenBank/DDBJ whole genome shotgun (WGS) entry which is preliminary data.</text>
</comment>
<evidence type="ECO:0000313" key="3">
    <source>
        <dbReference type="Proteomes" id="UP000578343"/>
    </source>
</evidence>
<evidence type="ECO:0000313" key="2">
    <source>
        <dbReference type="EMBL" id="NXG79729.1"/>
    </source>
</evidence>
<dbReference type="GO" id="GO:0015189">
    <property type="term" value="F:L-lysine transmembrane transporter activity"/>
    <property type="evidence" value="ECO:0007669"/>
    <property type="project" value="TreeGrafter"/>
</dbReference>
<reference evidence="2 3" key="1">
    <citation type="submission" date="2019-09" db="EMBL/GenBank/DDBJ databases">
        <title>Bird 10,000 Genomes (B10K) Project - Family phase.</title>
        <authorList>
            <person name="Zhang G."/>
        </authorList>
    </citation>
    <scope>NUCLEOTIDE SEQUENCE [LARGE SCALE GENOMIC DNA]</scope>
    <source>
        <strain evidence="2">B10K-DU-001-21</strain>
        <tissue evidence="2">Muscle</tissue>
    </source>
</reference>
<sequence length="120" mass="13755">TLDMIEMPGFVCGYISCVFYLGSRFPLLYKNVSREGTTYLLFALVMGGNSTYRLSLVLKTPDTESFLYFLHHLPWLIGSFGVLFRDIFATVQFVLYRQRRERRSGVVALEVEPLLGTKEA</sequence>
<dbReference type="AlphaFoldDB" id="A0A7K9ET46"/>
<keyword evidence="1" id="KW-0472">Membrane</keyword>
<name>A0A7K9ET46_BARMA</name>
<dbReference type="GO" id="GO:0005765">
    <property type="term" value="C:lysosomal membrane"/>
    <property type="evidence" value="ECO:0007669"/>
    <property type="project" value="TreeGrafter"/>
</dbReference>
<keyword evidence="1" id="KW-0812">Transmembrane</keyword>
<feature type="transmembrane region" description="Helical" evidence="1">
    <location>
        <begin position="39"/>
        <end position="55"/>
    </location>
</feature>
<accession>A0A7K9ET46</accession>
<feature type="transmembrane region" description="Helical" evidence="1">
    <location>
        <begin position="6"/>
        <end position="27"/>
    </location>
</feature>
<dbReference type="EMBL" id="VWZK01019919">
    <property type="protein sequence ID" value="NXG79729.1"/>
    <property type="molecule type" value="Genomic_DNA"/>
</dbReference>
<proteinExistence type="predicted"/>
<feature type="non-terminal residue" evidence="2">
    <location>
        <position position="1"/>
    </location>
</feature>
<dbReference type="Gene3D" id="1.20.1280.290">
    <property type="match status" value="1"/>
</dbReference>
<keyword evidence="1" id="KW-1133">Transmembrane helix</keyword>
<organism evidence="2 3">
    <name type="scientific">Baryphthengus martii</name>
    <name type="common">Rufous motmot</name>
    <dbReference type="NCBI Taxonomy" id="176943"/>
    <lineage>
        <taxon>Eukaryota</taxon>
        <taxon>Metazoa</taxon>
        <taxon>Chordata</taxon>
        <taxon>Craniata</taxon>
        <taxon>Vertebrata</taxon>
        <taxon>Euteleostomi</taxon>
        <taxon>Archelosauria</taxon>
        <taxon>Archosauria</taxon>
        <taxon>Dinosauria</taxon>
        <taxon>Saurischia</taxon>
        <taxon>Theropoda</taxon>
        <taxon>Coelurosauria</taxon>
        <taxon>Aves</taxon>
        <taxon>Neognathae</taxon>
        <taxon>Neoaves</taxon>
        <taxon>Telluraves</taxon>
        <taxon>Coraciimorphae</taxon>
        <taxon>Coraciiformes</taxon>
        <taxon>Momotidae</taxon>
        <taxon>Baryphthengus</taxon>
    </lineage>
</organism>
<dbReference type="Proteomes" id="UP000578343">
    <property type="component" value="Unassembled WGS sequence"/>
</dbReference>
<feature type="transmembrane region" description="Helical" evidence="1">
    <location>
        <begin position="75"/>
        <end position="96"/>
    </location>
</feature>
<gene>
    <name evidence="2" type="primary">Pqlc2_1</name>
    <name evidence="2" type="ORF">BARMAR_R05402</name>
</gene>
<evidence type="ECO:0000256" key="1">
    <source>
        <dbReference type="SAM" id="Phobius"/>
    </source>
</evidence>
<protein>
    <submittedName>
        <fullName evidence="2">LAAT1 protein</fullName>
    </submittedName>
</protein>
<feature type="non-terminal residue" evidence="2">
    <location>
        <position position="120"/>
    </location>
</feature>
<dbReference type="PANTHER" id="PTHR16201">
    <property type="entry name" value="SEVEN TRANSMEMBRANE PROTEIN 1-RELATED"/>
    <property type="match status" value="1"/>
</dbReference>
<dbReference type="OrthoDB" id="8048523at2759"/>